<name>A0A177B1B6_9BILA</name>
<organism evidence="1 2">
    <name type="scientific">Intoshia linei</name>
    <dbReference type="NCBI Taxonomy" id="1819745"/>
    <lineage>
        <taxon>Eukaryota</taxon>
        <taxon>Metazoa</taxon>
        <taxon>Spiralia</taxon>
        <taxon>Lophotrochozoa</taxon>
        <taxon>Mesozoa</taxon>
        <taxon>Orthonectida</taxon>
        <taxon>Rhopaluridae</taxon>
        <taxon>Intoshia</taxon>
    </lineage>
</organism>
<proteinExistence type="predicted"/>
<comment type="caution">
    <text evidence="1">The sequence shown here is derived from an EMBL/GenBank/DDBJ whole genome shotgun (WGS) entry which is preliminary data.</text>
</comment>
<reference evidence="1 2" key="1">
    <citation type="submission" date="2016-04" db="EMBL/GenBank/DDBJ databases">
        <title>The genome of Intoshia linei affirms orthonectids as highly simplified spiralians.</title>
        <authorList>
            <person name="Mikhailov K.V."/>
            <person name="Slusarev G.S."/>
            <person name="Nikitin M.A."/>
            <person name="Logacheva M.D."/>
            <person name="Penin A."/>
            <person name="Aleoshin V."/>
            <person name="Panchin Y.V."/>
        </authorList>
    </citation>
    <scope>NUCLEOTIDE SEQUENCE [LARGE SCALE GENOMIC DNA]</scope>
    <source>
        <strain evidence="1">Intl2013</strain>
        <tissue evidence="1">Whole animal</tissue>
    </source>
</reference>
<dbReference type="EMBL" id="LWCA01000714">
    <property type="protein sequence ID" value="OAF67234.1"/>
    <property type="molecule type" value="Genomic_DNA"/>
</dbReference>
<sequence length="118" mass="13667">MSYMININGINNVLESHISKSIEYICIVTNRCEDVAFTKKYPRVKRLCPMVYNIWKTQCMVDVAVKKFFFASDKYRILVQSFGDFIFIMFGNNKAEIGDLFSKMNLIQSTLANLLSLN</sequence>
<gene>
    <name evidence="1" type="ORF">A3Q56_05037</name>
</gene>
<dbReference type="Gene3D" id="3.30.450.30">
    <property type="entry name" value="Dynein light chain 2a, cytoplasmic"/>
    <property type="match status" value="1"/>
</dbReference>
<dbReference type="Proteomes" id="UP000078046">
    <property type="component" value="Unassembled WGS sequence"/>
</dbReference>
<keyword evidence="2" id="KW-1185">Reference proteome</keyword>
<evidence type="ECO:0000313" key="1">
    <source>
        <dbReference type="EMBL" id="OAF67234.1"/>
    </source>
</evidence>
<accession>A0A177B1B6</accession>
<evidence type="ECO:0000313" key="2">
    <source>
        <dbReference type="Proteomes" id="UP000078046"/>
    </source>
</evidence>
<protein>
    <submittedName>
        <fullName evidence="1">Uncharacterized protein</fullName>
    </submittedName>
</protein>
<dbReference type="AlphaFoldDB" id="A0A177B1B6"/>